<dbReference type="HOGENOM" id="CLU_790072_0_0_1"/>
<gene>
    <name evidence="2" type="ORF">MELLADRAFT_113383</name>
</gene>
<dbReference type="KEGG" id="mlr:MELLADRAFT_113383"/>
<dbReference type="InParanoid" id="F4S9P3"/>
<dbReference type="OrthoDB" id="2507499at2759"/>
<accession>F4S9P3</accession>
<protein>
    <submittedName>
        <fullName evidence="2">Uncharacterized protein</fullName>
    </submittedName>
</protein>
<feature type="region of interest" description="Disordered" evidence="1">
    <location>
        <begin position="72"/>
        <end position="109"/>
    </location>
</feature>
<dbReference type="AlphaFoldDB" id="F4S9P3"/>
<keyword evidence="3" id="KW-1185">Reference proteome</keyword>
<evidence type="ECO:0000256" key="1">
    <source>
        <dbReference type="SAM" id="MobiDB-lite"/>
    </source>
</evidence>
<name>F4S9P3_MELLP</name>
<dbReference type="GeneID" id="18924961"/>
<feature type="compositionally biased region" description="Polar residues" evidence="1">
    <location>
        <begin position="73"/>
        <end position="83"/>
    </location>
</feature>
<evidence type="ECO:0000313" key="2">
    <source>
        <dbReference type="EMBL" id="EGF98634.1"/>
    </source>
</evidence>
<dbReference type="VEuPathDB" id="FungiDB:MELLADRAFT_113383"/>
<dbReference type="RefSeq" id="XP_007418118.1">
    <property type="nucleotide sequence ID" value="XM_007418056.1"/>
</dbReference>
<evidence type="ECO:0000313" key="3">
    <source>
        <dbReference type="Proteomes" id="UP000001072"/>
    </source>
</evidence>
<proteinExistence type="predicted"/>
<organism evidence="3">
    <name type="scientific">Melampsora larici-populina (strain 98AG31 / pathotype 3-4-7)</name>
    <name type="common">Poplar leaf rust fungus</name>
    <dbReference type="NCBI Taxonomy" id="747676"/>
    <lineage>
        <taxon>Eukaryota</taxon>
        <taxon>Fungi</taxon>
        <taxon>Dikarya</taxon>
        <taxon>Basidiomycota</taxon>
        <taxon>Pucciniomycotina</taxon>
        <taxon>Pucciniomycetes</taxon>
        <taxon>Pucciniales</taxon>
        <taxon>Melampsoraceae</taxon>
        <taxon>Melampsora</taxon>
    </lineage>
</organism>
<dbReference type="Proteomes" id="UP000001072">
    <property type="component" value="Unassembled WGS sequence"/>
</dbReference>
<reference evidence="3" key="1">
    <citation type="journal article" date="2011" name="Proc. Natl. Acad. Sci. U.S.A.">
        <title>Obligate biotrophy features unraveled by the genomic analysis of rust fungi.</title>
        <authorList>
            <person name="Duplessis S."/>
            <person name="Cuomo C.A."/>
            <person name="Lin Y.-C."/>
            <person name="Aerts A."/>
            <person name="Tisserant E."/>
            <person name="Veneault-Fourrey C."/>
            <person name="Joly D.L."/>
            <person name="Hacquard S."/>
            <person name="Amselem J."/>
            <person name="Cantarel B.L."/>
            <person name="Chiu R."/>
            <person name="Coutinho P.M."/>
            <person name="Feau N."/>
            <person name="Field M."/>
            <person name="Frey P."/>
            <person name="Gelhaye E."/>
            <person name="Goldberg J."/>
            <person name="Grabherr M.G."/>
            <person name="Kodira C.D."/>
            <person name="Kohler A."/>
            <person name="Kuees U."/>
            <person name="Lindquist E.A."/>
            <person name="Lucas S.M."/>
            <person name="Mago R."/>
            <person name="Mauceli E."/>
            <person name="Morin E."/>
            <person name="Murat C."/>
            <person name="Pangilinan J.L."/>
            <person name="Park R."/>
            <person name="Pearson M."/>
            <person name="Quesneville H."/>
            <person name="Rouhier N."/>
            <person name="Sakthikumar S."/>
            <person name="Salamov A.A."/>
            <person name="Schmutz J."/>
            <person name="Selles B."/>
            <person name="Shapiro H."/>
            <person name="Tanguay P."/>
            <person name="Tuskan G.A."/>
            <person name="Henrissat B."/>
            <person name="Van de Peer Y."/>
            <person name="Rouze P."/>
            <person name="Ellis J.G."/>
            <person name="Dodds P.N."/>
            <person name="Schein J.E."/>
            <person name="Zhong S."/>
            <person name="Hamelin R.C."/>
            <person name="Grigoriev I.V."/>
            <person name="Szabo L.J."/>
            <person name="Martin F."/>
        </authorList>
    </citation>
    <scope>NUCLEOTIDE SEQUENCE [LARGE SCALE GENOMIC DNA]</scope>
    <source>
        <strain evidence="3">98AG31 / pathotype 3-4-7</strain>
    </source>
</reference>
<dbReference type="EMBL" id="GL883172">
    <property type="protein sequence ID" value="EGF98634.1"/>
    <property type="molecule type" value="Genomic_DNA"/>
</dbReference>
<sequence length="351" mass="40311">MNPEFNCALACAPSFPDNSHASAHTCQFQNTPSANPDPNNINSPNCLQAVEEENRKLKEEIESLKGLFHNIAIKNSNQTNTPSKTRRPRKSITPQKLKNKTSHTHDLDKVDPDHISKKLLASCYDLAWCLMNCETGTSPVPDAPSVLEQRKLKGFFDMLPNPPSDTAGLRIQQRELASITSNSKIVQDYIDFVHGTMRRWGITWFTMDWERHYDDQFNQRMWDQAKNTQRQSLKRLYLQNQGVHISFIEPFNNKDANSDNELVMHNDSPLALAKVPAWRSQKATDFIDWIEARRRAQWVSTTTLQQKKKYGVKATLRPHQRSQPPIINEKARIPIGLPEDWYSGDFEGNNM</sequence>